<proteinExistence type="predicted"/>
<dbReference type="AlphaFoldDB" id="A0A7Z7I230"/>
<reference evidence="1 2" key="1">
    <citation type="submission" date="2017-09" db="EMBL/GenBank/DDBJ databases">
        <authorList>
            <person name="Varghese N."/>
            <person name="Submissions S."/>
        </authorList>
    </citation>
    <scope>NUCLEOTIDE SEQUENCE [LARGE SCALE GENOMIC DNA]</scope>
    <source>
        <strain evidence="1 2">OK806</strain>
    </source>
</reference>
<evidence type="ECO:0000313" key="1">
    <source>
        <dbReference type="EMBL" id="SOE54385.1"/>
    </source>
</evidence>
<evidence type="ECO:0000313" key="2">
    <source>
        <dbReference type="Proteomes" id="UP000219522"/>
    </source>
</evidence>
<gene>
    <name evidence="1" type="ORF">SAMN05446927_0817</name>
</gene>
<keyword evidence="2" id="KW-1185">Reference proteome</keyword>
<dbReference type="RefSeq" id="WP_143753531.1">
    <property type="nucleotide sequence ID" value="NZ_FCOG02000168.1"/>
</dbReference>
<protein>
    <submittedName>
        <fullName evidence="1">Uncharacterized protein</fullName>
    </submittedName>
</protein>
<name>A0A7Z7I230_9BURK</name>
<dbReference type="Proteomes" id="UP000219522">
    <property type="component" value="Unassembled WGS sequence"/>
</dbReference>
<dbReference type="EMBL" id="OCSU01000001">
    <property type="protein sequence ID" value="SOE54385.1"/>
    <property type="molecule type" value="Genomic_DNA"/>
</dbReference>
<sequence length="291" mass="31612">MMEIDDWFETAVPFEGRVVTVILRLATFADIAPFTREPLGYGQAARDTTARLALAYEIASFDGKDMRLDTADRITADPQAHAAILVKRNALVERGRAAGVAWATCPHCKAAEVRLGLIGYATRIGALPPEPVAADPAFLLPPSLSLDHAPGRLPAAAATAAKIRFELPSAAIGMGRVALPAAGQLGTIDPKREAAAWQRWATDQSNWRDDRVWWTRDNACFRAALALSVGIERLDPGGRPTPEKIARMPVIDVYFLDALYFLTHFADVPEHAIADTCPSCQGQFFPVLRNA</sequence>
<accession>A0A7Z7I230</accession>
<organism evidence="1 2">
    <name type="scientific">Caballeronia arationis</name>
    <dbReference type="NCBI Taxonomy" id="1777142"/>
    <lineage>
        <taxon>Bacteria</taxon>
        <taxon>Pseudomonadati</taxon>
        <taxon>Pseudomonadota</taxon>
        <taxon>Betaproteobacteria</taxon>
        <taxon>Burkholderiales</taxon>
        <taxon>Burkholderiaceae</taxon>
        <taxon>Caballeronia</taxon>
    </lineage>
</organism>
<comment type="caution">
    <text evidence="1">The sequence shown here is derived from an EMBL/GenBank/DDBJ whole genome shotgun (WGS) entry which is preliminary data.</text>
</comment>